<gene>
    <name evidence="9" type="ORF">BST97_00655</name>
</gene>
<reference evidence="9 10" key="1">
    <citation type="submission" date="2016-11" db="EMBL/GenBank/DDBJ databases">
        <title>Trade-off between light-utilization and light-protection in marine flavobacteria.</title>
        <authorList>
            <person name="Kumagai Y."/>
        </authorList>
    </citation>
    <scope>NUCLEOTIDE SEQUENCE [LARGE SCALE GENOMIC DNA]</scope>
    <source>
        <strain evidence="9 10">JCM 13191</strain>
    </source>
</reference>
<dbReference type="InterPro" id="IPR035447">
    <property type="entry name" value="DNA_topo_I_N_sf"/>
</dbReference>
<evidence type="ECO:0000256" key="2">
    <source>
        <dbReference type="ARBA" id="ARBA00006645"/>
    </source>
</evidence>
<feature type="domain" description="DNA topoisomerase I catalytic core eukaryotic-type" evidence="7">
    <location>
        <begin position="107"/>
        <end position="311"/>
    </location>
</feature>
<evidence type="ECO:0000256" key="6">
    <source>
        <dbReference type="ARBA" id="ARBA00023235"/>
    </source>
</evidence>
<dbReference type="GO" id="GO:0003917">
    <property type="term" value="F:DNA topoisomerase type I (single strand cut, ATP-independent) activity"/>
    <property type="evidence" value="ECO:0007669"/>
    <property type="project" value="UniProtKB-EC"/>
</dbReference>
<dbReference type="InterPro" id="IPR013500">
    <property type="entry name" value="TopoI_cat_euk"/>
</dbReference>
<dbReference type="GO" id="GO:0006265">
    <property type="term" value="P:DNA topological change"/>
    <property type="evidence" value="ECO:0007669"/>
    <property type="project" value="InterPro"/>
</dbReference>
<proteinExistence type="inferred from homology"/>
<dbReference type="GO" id="GO:0003677">
    <property type="term" value="F:DNA binding"/>
    <property type="evidence" value="ECO:0007669"/>
    <property type="project" value="UniProtKB-KW"/>
</dbReference>
<dbReference type="Pfam" id="PF21338">
    <property type="entry name" value="Top1B_N_bact"/>
    <property type="match status" value="1"/>
</dbReference>
<feature type="domain" description="DNA topoisomerase IB N-terminal" evidence="8">
    <location>
        <begin position="42"/>
        <end position="90"/>
    </location>
</feature>
<dbReference type="PRINTS" id="PR00416">
    <property type="entry name" value="EUTPISMRASEI"/>
</dbReference>
<dbReference type="Pfam" id="PF01028">
    <property type="entry name" value="Topoisom_I"/>
    <property type="match status" value="1"/>
</dbReference>
<dbReference type="SUPFAM" id="SSF55869">
    <property type="entry name" value="DNA topoisomerase I domain"/>
    <property type="match status" value="1"/>
</dbReference>
<dbReference type="SUPFAM" id="SSF56349">
    <property type="entry name" value="DNA breaking-rejoining enzymes"/>
    <property type="match status" value="1"/>
</dbReference>
<keyword evidence="5" id="KW-0238">DNA-binding</keyword>
<evidence type="ECO:0000259" key="7">
    <source>
        <dbReference type="Pfam" id="PF01028"/>
    </source>
</evidence>
<evidence type="ECO:0000256" key="1">
    <source>
        <dbReference type="ARBA" id="ARBA00000213"/>
    </source>
</evidence>
<dbReference type="AlphaFoldDB" id="A0A1W6MG97"/>
<keyword evidence="6 9" id="KW-0413">Isomerase</keyword>
<comment type="catalytic activity">
    <reaction evidence="1">
        <text>ATP-independent breakage of single-stranded DNA, followed by passage and rejoining.</text>
        <dbReference type="EC" id="5.6.2.1"/>
    </reaction>
</comment>
<comment type="similarity">
    <text evidence="2">Belongs to the type IB topoisomerase family.</text>
</comment>
<dbReference type="Gene3D" id="1.10.132.120">
    <property type="match status" value="1"/>
</dbReference>
<dbReference type="InterPro" id="IPR001631">
    <property type="entry name" value="TopoI"/>
</dbReference>
<dbReference type="OrthoDB" id="9778962at2"/>
<dbReference type="Gene3D" id="3.30.66.10">
    <property type="entry name" value="DNA topoisomerase I domain"/>
    <property type="match status" value="1"/>
</dbReference>
<dbReference type="Gene3D" id="3.90.15.10">
    <property type="entry name" value="Topoisomerase I, Chain A, domain 3"/>
    <property type="match status" value="1"/>
</dbReference>
<accession>A0A1W6MG97</accession>
<name>A0A1W6MG97_9FLAO</name>
<dbReference type="InterPro" id="IPR014711">
    <property type="entry name" value="TopoI_cat_a-hlx-sub_euk"/>
</dbReference>
<dbReference type="EMBL" id="CP019344">
    <property type="protein sequence ID" value="ARN76631.1"/>
    <property type="molecule type" value="Genomic_DNA"/>
</dbReference>
<dbReference type="RefSeq" id="WP_085765431.1">
    <property type="nucleotide sequence ID" value="NZ_CP019344.1"/>
</dbReference>
<evidence type="ECO:0000313" key="9">
    <source>
        <dbReference type="EMBL" id="ARN76631.1"/>
    </source>
</evidence>
<protein>
    <recommendedName>
        <fullName evidence="3">DNA topoisomerase</fullName>
        <ecNumber evidence="3">5.6.2.1</ecNumber>
    </recommendedName>
</protein>
<keyword evidence="10" id="KW-1185">Reference proteome</keyword>
<evidence type="ECO:0000313" key="10">
    <source>
        <dbReference type="Proteomes" id="UP000193431"/>
    </source>
</evidence>
<dbReference type="InterPro" id="IPR011010">
    <property type="entry name" value="DNA_brk_join_enz"/>
</dbReference>
<dbReference type="Proteomes" id="UP000193431">
    <property type="component" value="Chromosome"/>
</dbReference>
<evidence type="ECO:0000259" key="8">
    <source>
        <dbReference type="Pfam" id="PF21338"/>
    </source>
</evidence>
<dbReference type="EC" id="5.6.2.1" evidence="3"/>
<sequence>MTLTPEQIKEMLTEPEYAAQVADLVYINDHHLNIYRKPHGRGFTYLINNKDRLTDKDQIKRIKSLVIPPAWQEVRISELPNGHLQVVGRDDKQRKVYLYHNLWMMLRNQTKFFKMSAFAKALPKLRSRVEQDLEQEEMNLSKCLALVIKIMDETHIRVGSSYYAETNKTYGLSTLRTRHVREDHGHLKFEFKGKKGVMQSQEIDDPELMQLIKESEEIPGWELFQYYDARGGHHSIDSSMVNEYIRENAGEMFSAKDFRTWGASTEFFTHVSGLDITKELKQREKNIISGMDAAAEALGNTRSVCKKYYVHPQLPELYLKDGYKEFHENRSKFRNSDFFTREEKWVQHIINAFEIKFEEALD</sequence>
<keyword evidence="4" id="KW-0799">Topoisomerase</keyword>
<dbReference type="STRING" id="331648.BST97_00655"/>
<evidence type="ECO:0000256" key="5">
    <source>
        <dbReference type="ARBA" id="ARBA00023125"/>
    </source>
</evidence>
<dbReference type="PROSITE" id="PS52038">
    <property type="entry name" value="TOPO_IB_2"/>
    <property type="match status" value="1"/>
</dbReference>
<evidence type="ECO:0000256" key="4">
    <source>
        <dbReference type="ARBA" id="ARBA00023029"/>
    </source>
</evidence>
<evidence type="ECO:0000256" key="3">
    <source>
        <dbReference type="ARBA" id="ARBA00012891"/>
    </source>
</evidence>
<organism evidence="9 10">
    <name type="scientific">Nonlabens spongiae</name>
    <dbReference type="NCBI Taxonomy" id="331648"/>
    <lineage>
        <taxon>Bacteria</taxon>
        <taxon>Pseudomonadati</taxon>
        <taxon>Bacteroidota</taxon>
        <taxon>Flavobacteriia</taxon>
        <taxon>Flavobacteriales</taxon>
        <taxon>Flavobacteriaceae</taxon>
        <taxon>Nonlabens</taxon>
    </lineage>
</organism>
<dbReference type="InterPro" id="IPR049331">
    <property type="entry name" value="Top1B_N_bact"/>
</dbReference>